<dbReference type="Proteomes" id="UP000549971">
    <property type="component" value="Unassembled WGS sequence"/>
</dbReference>
<reference evidence="1 2" key="1">
    <citation type="submission" date="2020-08" db="EMBL/GenBank/DDBJ databases">
        <title>Sequencing the genomes of 1000 actinobacteria strains.</title>
        <authorList>
            <person name="Klenk H.-P."/>
        </authorList>
    </citation>
    <scope>NUCLEOTIDE SEQUENCE [LARGE SCALE GENOMIC DNA]</scope>
    <source>
        <strain evidence="1 2">DSM 28967</strain>
    </source>
</reference>
<protein>
    <submittedName>
        <fullName evidence="1">Transposase</fullName>
    </submittedName>
</protein>
<proteinExistence type="predicted"/>
<sequence length="177" mass="19946">MVIDDRLRSDLDAPRKQRHTAKWIIDRLLDEHDGAGVVSYWMVREYVATRRRETRVEVGREPANAFIPQEHLPGREAEVDFGDVAIRLRGELVTCALFSLRLSYSGKAVHRVSASAGQEAFFEGHVHAFNVLGGVPTGKIRYDNLKAAVASVIGFSRQRVEADRWTAVRSHYGIEAF</sequence>
<name>A0A7W9MS49_9ACTN</name>
<dbReference type="EMBL" id="JACHMY010000001">
    <property type="protein sequence ID" value="MBB5833792.1"/>
    <property type="molecule type" value="Genomic_DNA"/>
</dbReference>
<gene>
    <name evidence="1" type="ORF">HDA39_000526</name>
</gene>
<accession>A0A7W9MS49</accession>
<dbReference type="AlphaFoldDB" id="A0A7W9MS49"/>
<dbReference type="PANTHER" id="PTHR35004:SF7">
    <property type="entry name" value="INTEGRASE PROTEIN"/>
    <property type="match status" value="1"/>
</dbReference>
<dbReference type="PANTHER" id="PTHR35004">
    <property type="entry name" value="TRANSPOSASE RV3428C-RELATED"/>
    <property type="match status" value="1"/>
</dbReference>
<evidence type="ECO:0000313" key="2">
    <source>
        <dbReference type="Proteomes" id="UP000549971"/>
    </source>
</evidence>
<keyword evidence="2" id="KW-1185">Reference proteome</keyword>
<dbReference type="RefSeq" id="WP_202892848.1">
    <property type="nucleotide sequence ID" value="NZ_JACHMY010000001.1"/>
</dbReference>
<evidence type="ECO:0000313" key="1">
    <source>
        <dbReference type="EMBL" id="MBB5833792.1"/>
    </source>
</evidence>
<comment type="caution">
    <text evidence="1">The sequence shown here is derived from an EMBL/GenBank/DDBJ whole genome shotgun (WGS) entry which is preliminary data.</text>
</comment>
<organism evidence="1 2">
    <name type="scientific">Kribbella italica</name>
    <dbReference type="NCBI Taxonomy" id="1540520"/>
    <lineage>
        <taxon>Bacteria</taxon>
        <taxon>Bacillati</taxon>
        <taxon>Actinomycetota</taxon>
        <taxon>Actinomycetes</taxon>
        <taxon>Propionibacteriales</taxon>
        <taxon>Kribbellaceae</taxon>
        <taxon>Kribbella</taxon>
    </lineage>
</organism>